<sequence length="798" mass="87689">MPFSLLDSLDSDTDSLVQEKAYQLELQTRIGSNVNIQIEENGSDINLKRNHFIYDSLEVTPATPVDNRTTRTDEEATSDDSDEYADLRYNPDWRRNFEEARLFHKLRTRLTLDKDVYDATAGSDESLGQLQSLTKRRSCDNVNGIGHRVVRSGGSTEAHVKVEKLCGIQADLPASSFHLHPPEHQVAVNSSSATYSQTQSPPASGATAGGGHSNRTLKPRIPKPRRHQHHRTTLEGHDLTGEPPEQGEVGTGRVKDHQGAFPLSQKSCSHRRSNARAAKPRTDKVELNKATLGVNRSKQGSYLRRHGKRTDQPEPTDEVQESGEDSSTDRQEDERSLDSEHLWLQRTQRLKVTQGHGERKPQPKGGNGKPPLQNRPNRSHAARTRCRLSALPARPSAAGDTHTLAEIMVIDEARSSSDASDTPTPPPRPAAAVQQPRRSRLPASLPSSDGTPMVHLNINLSTSKGRDLSPHTSKEQQQAGLLTLVSPRAPQWVLQPQVYPALFTGSDSSPGHFPLPPHVAGMGQWALLMASPSAAPEAGQQGLDMLMPPGGAHLWGLNSERVTMWQPNADWSQEPAVQTRDPSLKSSHSTESVGPYAVLPPIGRTVTEERMAGGALGGTGTLGPRSCSDGYLAQLERQRHTKAQAGYKVYTLKDYKSIKHNVKLGGLGPSNAVTETTAEKMRRQKLYSDVIRQQNKNISRIPFLPARAKTQAPERTDKDTTPRWKALEYARTIAKLKVSPRPKKESQTQTQAAGAQAQAQSSYLSEVDIGRLTLLESLRQRHEQEKQAVAQLSAVHAI</sequence>
<evidence type="ECO:0000256" key="1">
    <source>
        <dbReference type="SAM" id="MobiDB-lite"/>
    </source>
</evidence>
<gene>
    <name evidence="2" type="ORF">AALO_G00025070</name>
</gene>
<reference evidence="2" key="1">
    <citation type="submission" date="2020-10" db="EMBL/GenBank/DDBJ databases">
        <title>Chromosome-scale genome assembly of the Allis shad, Alosa alosa.</title>
        <authorList>
            <person name="Margot Z."/>
            <person name="Christophe K."/>
            <person name="Cabau C."/>
            <person name="Louis A."/>
            <person name="Berthelot C."/>
            <person name="Parey E."/>
            <person name="Roest Crollius H."/>
            <person name="Montfort J."/>
            <person name="Robinson-Rechavi M."/>
            <person name="Bucao C."/>
            <person name="Bouchez O."/>
            <person name="Gislard M."/>
            <person name="Lluch J."/>
            <person name="Milhes M."/>
            <person name="Lampietro C."/>
            <person name="Lopez Roques C."/>
            <person name="Donnadieu C."/>
            <person name="Braasch I."/>
            <person name="Desvignes T."/>
            <person name="Postlethwait J."/>
            <person name="Bobe J."/>
            <person name="Guiguen Y."/>
        </authorList>
    </citation>
    <scope>NUCLEOTIDE SEQUENCE</scope>
    <source>
        <strain evidence="2">M-15738</strain>
        <tissue evidence="2">Blood</tissue>
    </source>
</reference>
<proteinExistence type="predicted"/>
<dbReference type="GO" id="GO:0035082">
    <property type="term" value="P:axoneme assembly"/>
    <property type="evidence" value="ECO:0007669"/>
    <property type="project" value="TreeGrafter"/>
</dbReference>
<name>A0AAV6HFG5_9TELE</name>
<feature type="region of interest" description="Disordered" evidence="1">
    <location>
        <begin position="186"/>
        <end position="384"/>
    </location>
</feature>
<dbReference type="Proteomes" id="UP000823561">
    <property type="component" value="Chromosome 2"/>
</dbReference>
<feature type="compositionally biased region" description="Polar residues" evidence="1">
    <location>
        <begin position="187"/>
        <end position="199"/>
    </location>
</feature>
<feature type="region of interest" description="Disordered" evidence="1">
    <location>
        <begin position="63"/>
        <end position="83"/>
    </location>
</feature>
<feature type="compositionally biased region" description="Basic residues" evidence="1">
    <location>
        <begin position="215"/>
        <end position="231"/>
    </location>
</feature>
<feature type="compositionally biased region" description="Acidic residues" evidence="1">
    <location>
        <begin position="314"/>
        <end position="326"/>
    </location>
</feature>
<feature type="region of interest" description="Disordered" evidence="1">
    <location>
        <begin position="737"/>
        <end position="763"/>
    </location>
</feature>
<dbReference type="PANTHER" id="PTHR14726:SF1">
    <property type="entry name" value="JHY PROTEIN HOMOLOG"/>
    <property type="match status" value="1"/>
</dbReference>
<dbReference type="EMBL" id="JADWDJ010000002">
    <property type="protein sequence ID" value="KAG5284291.1"/>
    <property type="molecule type" value="Genomic_DNA"/>
</dbReference>
<organism evidence="2 3">
    <name type="scientific">Alosa alosa</name>
    <name type="common">allis shad</name>
    <dbReference type="NCBI Taxonomy" id="278164"/>
    <lineage>
        <taxon>Eukaryota</taxon>
        <taxon>Metazoa</taxon>
        <taxon>Chordata</taxon>
        <taxon>Craniata</taxon>
        <taxon>Vertebrata</taxon>
        <taxon>Euteleostomi</taxon>
        <taxon>Actinopterygii</taxon>
        <taxon>Neopterygii</taxon>
        <taxon>Teleostei</taxon>
        <taxon>Clupei</taxon>
        <taxon>Clupeiformes</taxon>
        <taxon>Clupeoidei</taxon>
        <taxon>Clupeidae</taxon>
        <taxon>Alosa</taxon>
    </lineage>
</organism>
<feature type="compositionally biased region" description="Polar residues" evidence="1">
    <location>
        <begin position="580"/>
        <end position="592"/>
    </location>
</feature>
<dbReference type="AlphaFoldDB" id="A0AAV6HFG5"/>
<evidence type="ECO:0000313" key="3">
    <source>
        <dbReference type="Proteomes" id="UP000823561"/>
    </source>
</evidence>
<feature type="region of interest" description="Disordered" evidence="1">
    <location>
        <begin position="414"/>
        <end position="456"/>
    </location>
</feature>
<comment type="caution">
    <text evidence="2">The sequence shown here is derived from an EMBL/GenBank/DDBJ whole genome shotgun (WGS) entry which is preliminary data.</text>
</comment>
<accession>A0AAV6HFG5</accession>
<feature type="region of interest" description="Disordered" evidence="1">
    <location>
        <begin position="571"/>
        <end position="598"/>
    </location>
</feature>
<feature type="compositionally biased region" description="Low complexity" evidence="1">
    <location>
        <begin position="430"/>
        <end position="448"/>
    </location>
</feature>
<keyword evidence="3" id="KW-1185">Reference proteome</keyword>
<feature type="compositionally biased region" description="Basic and acidic residues" evidence="1">
    <location>
        <begin position="327"/>
        <end position="343"/>
    </location>
</feature>
<dbReference type="InterPro" id="IPR027968">
    <property type="entry name" value="JHY"/>
</dbReference>
<feature type="compositionally biased region" description="Low complexity" evidence="1">
    <location>
        <begin position="747"/>
        <end position="760"/>
    </location>
</feature>
<dbReference type="PANTHER" id="PTHR14726">
    <property type="entry name" value="JHY PROTEIN HOMOLOG"/>
    <property type="match status" value="1"/>
</dbReference>
<evidence type="ECO:0000313" key="2">
    <source>
        <dbReference type="EMBL" id="KAG5284291.1"/>
    </source>
</evidence>
<protein>
    <submittedName>
        <fullName evidence="2">Uncharacterized protein</fullName>
    </submittedName>
</protein>
<dbReference type="Pfam" id="PF15261">
    <property type="entry name" value="JHY"/>
    <property type="match status" value="1"/>
</dbReference>